<feature type="compositionally biased region" description="Basic and acidic residues" evidence="1">
    <location>
        <begin position="1"/>
        <end position="13"/>
    </location>
</feature>
<sequence length="390" mass="43263">MCGSDAERADQKKGKGQTRKGGPFLADLFLPFFAHSRAKNMELPFMVGISAANQPRRLQKPHQDFALVSLVGSRARQKSLHQTNTFDRPGKRPPTIQARPTLTLLCVLVLSFSLNHCVKAISQGEREREIAVPVSRDSMDHTQSPPTDAGAAGTDATKTTPDAPTLGDYARGDGSRPAPAQSTETMPKYKRPTYGETVAMKREHVARAARVYLQCATEARQRQREGEAHGVSTLAGAWHRLTGTETPEIAAHRRQAQTEEAACYRKAASVRDSPWWTKGDDDDGDAGVDTAPDTASKNAHRAARYERLASYLATQHITESEIEKYPWCIDIHLNREEEQLFCSRSKLGRLRRIFTGDGSVPGAATTRRWTDFNVYLCIDDHQYADRMAAM</sequence>
<feature type="compositionally biased region" description="Low complexity" evidence="1">
    <location>
        <begin position="145"/>
        <end position="165"/>
    </location>
</feature>
<name>A0A2U7UCW4_9VIRU</name>
<feature type="region of interest" description="Disordered" evidence="1">
    <location>
        <begin position="274"/>
        <end position="298"/>
    </location>
</feature>
<dbReference type="GeneID" id="36842908"/>
<dbReference type="Proteomes" id="UP000249287">
    <property type="component" value="Segment"/>
</dbReference>
<dbReference type="KEGG" id="vg:36842908"/>
<dbReference type="EMBL" id="MG011690">
    <property type="protein sequence ID" value="AVK76195.1"/>
    <property type="molecule type" value="Genomic_DNA"/>
</dbReference>
<accession>A0A2U7UCW4</accession>
<evidence type="ECO:0000256" key="1">
    <source>
        <dbReference type="SAM" id="MobiDB-lite"/>
    </source>
</evidence>
<dbReference type="RefSeq" id="YP_009482198.1">
    <property type="nucleotide sequence ID" value="NC_037666.1"/>
</dbReference>
<feature type="region of interest" description="Disordered" evidence="1">
    <location>
        <begin position="1"/>
        <end position="20"/>
    </location>
</feature>
<feature type="region of interest" description="Disordered" evidence="1">
    <location>
        <begin position="135"/>
        <end position="192"/>
    </location>
</feature>
<organism evidence="2">
    <name type="scientific">Pandoravirus neocaledonia</name>
    <dbReference type="NCBI Taxonomy" id="2107708"/>
    <lineage>
        <taxon>Viruses</taxon>
        <taxon>Pandoravirus</taxon>
    </lineage>
</organism>
<gene>
    <name evidence="2" type="ORF">pneo_cds_588</name>
</gene>
<protein>
    <submittedName>
        <fullName evidence="2">Uncharacterized protein</fullName>
    </submittedName>
</protein>
<reference evidence="2" key="1">
    <citation type="journal article" date="2018" name="Nat. Commun.">
        <title>Diversity and evolution of the emerging Pandoraviridae family.</title>
        <authorList>
            <person name="Legendre M."/>
            <person name="Fabre E."/>
            <person name="Poirot O."/>
            <person name="Jeudy S."/>
            <person name="Lartigue A."/>
            <person name="Alempic J.M."/>
            <person name="Beucher L."/>
            <person name="Philippe N."/>
            <person name="Bertaux L."/>
            <person name="Christo-Foroux E."/>
            <person name="Labadie K."/>
            <person name="Coute Y."/>
            <person name="Abergel C."/>
            <person name="Claverie J.M."/>
        </authorList>
    </citation>
    <scope>NUCLEOTIDE SEQUENCE [LARGE SCALE GENOMIC DNA]</scope>
    <source>
        <strain evidence="2">Neocaledonia</strain>
    </source>
</reference>
<evidence type="ECO:0000313" key="2">
    <source>
        <dbReference type="EMBL" id="AVK76195.1"/>
    </source>
</evidence>
<proteinExistence type="predicted"/>